<keyword evidence="2" id="KW-1185">Reference proteome</keyword>
<dbReference type="SUPFAM" id="SSF56935">
    <property type="entry name" value="Porins"/>
    <property type="match status" value="1"/>
</dbReference>
<dbReference type="STRING" id="279824.SAMN03080617_01448"/>
<dbReference type="EMBL" id="FMXE01000008">
    <property type="protein sequence ID" value="SDA63570.1"/>
    <property type="molecule type" value="Genomic_DNA"/>
</dbReference>
<evidence type="ECO:0000313" key="1">
    <source>
        <dbReference type="EMBL" id="SDA63570.1"/>
    </source>
</evidence>
<dbReference type="SUPFAM" id="SSF49464">
    <property type="entry name" value="Carboxypeptidase regulatory domain-like"/>
    <property type="match status" value="1"/>
</dbReference>
<dbReference type="Proteomes" id="UP000198756">
    <property type="component" value="Unassembled WGS sequence"/>
</dbReference>
<dbReference type="OrthoDB" id="603275at2"/>
<dbReference type="Gene3D" id="2.60.40.1120">
    <property type="entry name" value="Carboxypeptidase-like, regulatory domain"/>
    <property type="match status" value="1"/>
</dbReference>
<sequence length="945" mass="107817">MPFLYRKLICFGPGECLHSPESHNLFTLKVKVFLIGFFIRLGECLHSPKVLKTPLTVVYRVLICLGFFLISTASFSQTKPLIGQVLDSLNRPIAYANVVAINQSTQKIGGFGITNEEGRFKVTLTPGSQYLLRVSFVGYQQFERLISEWNSEVQMQIILKQSDTELGLVEVVSEMPVTMRGDTLTYKTDAFTTGTERKLGDVLEKLPGFQIDDNGDVKVQGKKVDIILVDGKTFFDGDTKLATKNLPANAVDRVQVLKNFNEISPIRGLDNDETLALNIQLKDGKKNMVFGDVTAGTGPQERYLGHANVFYYAPKVNLNLIGGSNNVGEQTFTLQDYFRFSGGLAGLGGKTGSKVSIGSDDFGIPMANRDNAASLETHLGAFNFNFNPSKRWRHSGFLIGSSSENRLGSSSFRTYLNSGENNQELLTSASRVENKSGLLKYGLTFTPKEETYFKYSFFGKLADIENGNLLNSNFGQIEQNLETVQSRTPYSLQQKAEWYHAPSVKRVFSMEVNWEKKFQDPFYDLMSNQKPFVGLFPVMDQESYRFLQRQDIHTQTIEGAFNYYQILNETNHLNWSLGYHNIAQRLVSSLNQVGSDQDYEEFENDADFGFQDIYLGMTYKTKWKKMIISPSVYLHRYAWQDQQFGNELSYNKVLALPGFYSKWTIKSTKSLTYRYQTEANFMDIQRLAQGLVLQDYNSIFQGNRMLDNGLFSTHTLNYNHFDMFSGLNFFGNVNWQRKRDEIITTTDFAGINRLLSALNVEAVNETLNADLRMDKRYNRFKLSAGGRWNAFTTNLVLDERPTRNEQFSQTYDFKVTSTFFKVLEVDLGYAFTANNYNSGALSNTFSIHSPKVEIDLDIYKGLKLNADYTYNSYLNQASGVRSDFEFLNAFLSYQGKKSPWEFRISVWNMLDTRSIRRDSFSENLISTYSYLVQPRYGMLTVKYDL</sequence>
<dbReference type="Pfam" id="PF13620">
    <property type="entry name" value="CarboxypepD_reg"/>
    <property type="match status" value="1"/>
</dbReference>
<protein>
    <submittedName>
        <fullName evidence="1">CarboxypepD_reg-like domain-containing protein</fullName>
    </submittedName>
</protein>
<accession>A0A1G5X027</accession>
<dbReference type="AlphaFoldDB" id="A0A1G5X027"/>
<organism evidence="1 2">
    <name type="scientific">Algoriphagus alkaliphilus</name>
    <dbReference type="NCBI Taxonomy" id="279824"/>
    <lineage>
        <taxon>Bacteria</taxon>
        <taxon>Pseudomonadati</taxon>
        <taxon>Bacteroidota</taxon>
        <taxon>Cytophagia</taxon>
        <taxon>Cytophagales</taxon>
        <taxon>Cyclobacteriaceae</taxon>
        <taxon>Algoriphagus</taxon>
    </lineage>
</organism>
<gene>
    <name evidence="1" type="ORF">SAMN03080617_01448</name>
</gene>
<proteinExistence type="predicted"/>
<dbReference type="InterPro" id="IPR008969">
    <property type="entry name" value="CarboxyPept-like_regulatory"/>
</dbReference>
<dbReference type="RefSeq" id="WP_092729276.1">
    <property type="nucleotide sequence ID" value="NZ_FMXE01000008.1"/>
</dbReference>
<evidence type="ECO:0000313" key="2">
    <source>
        <dbReference type="Proteomes" id="UP000198756"/>
    </source>
</evidence>
<name>A0A1G5X027_9BACT</name>
<reference evidence="2" key="1">
    <citation type="submission" date="2016-10" db="EMBL/GenBank/DDBJ databases">
        <authorList>
            <person name="Varghese N."/>
            <person name="Submissions S."/>
        </authorList>
    </citation>
    <scope>NUCLEOTIDE SEQUENCE [LARGE SCALE GENOMIC DNA]</scope>
    <source>
        <strain evidence="2">DSM 22703</strain>
    </source>
</reference>